<sequence length="108" mass="12440">MITQLFFGAPESETKFESPKLVLHRPPRSIQHSLFIPYLKGWSSAFLSLHWIIVLPDEQRLTFHDPSGQIQPWGRFLGFESTGPIQVRHESVPLIFSKPIPNALSDRY</sequence>
<dbReference type="EMBL" id="BGPR01008824">
    <property type="protein sequence ID" value="GBN36353.1"/>
    <property type="molecule type" value="Genomic_DNA"/>
</dbReference>
<comment type="caution">
    <text evidence="1">The sequence shown here is derived from an EMBL/GenBank/DDBJ whole genome shotgun (WGS) entry which is preliminary data.</text>
</comment>
<proteinExistence type="predicted"/>
<keyword evidence="2" id="KW-1185">Reference proteome</keyword>
<evidence type="ECO:0000313" key="2">
    <source>
        <dbReference type="Proteomes" id="UP000499080"/>
    </source>
</evidence>
<reference evidence="1 2" key="1">
    <citation type="journal article" date="2019" name="Sci. Rep.">
        <title>Orb-weaving spider Araneus ventricosus genome elucidates the spidroin gene catalogue.</title>
        <authorList>
            <person name="Kono N."/>
            <person name="Nakamura H."/>
            <person name="Ohtoshi R."/>
            <person name="Moran D.A.P."/>
            <person name="Shinohara A."/>
            <person name="Yoshida Y."/>
            <person name="Fujiwara M."/>
            <person name="Mori M."/>
            <person name="Tomita M."/>
            <person name="Arakawa K."/>
        </authorList>
    </citation>
    <scope>NUCLEOTIDE SEQUENCE [LARGE SCALE GENOMIC DNA]</scope>
</reference>
<evidence type="ECO:0000313" key="1">
    <source>
        <dbReference type="EMBL" id="GBN36353.1"/>
    </source>
</evidence>
<gene>
    <name evidence="1" type="ORF">AVEN_191372_1</name>
</gene>
<accession>A0A4Y2NBN2</accession>
<name>A0A4Y2NBN2_ARAVE</name>
<protein>
    <submittedName>
        <fullName evidence="1">Uncharacterized protein</fullName>
    </submittedName>
</protein>
<dbReference type="Proteomes" id="UP000499080">
    <property type="component" value="Unassembled WGS sequence"/>
</dbReference>
<organism evidence="1 2">
    <name type="scientific">Araneus ventricosus</name>
    <name type="common">Orbweaver spider</name>
    <name type="synonym">Epeira ventricosa</name>
    <dbReference type="NCBI Taxonomy" id="182803"/>
    <lineage>
        <taxon>Eukaryota</taxon>
        <taxon>Metazoa</taxon>
        <taxon>Ecdysozoa</taxon>
        <taxon>Arthropoda</taxon>
        <taxon>Chelicerata</taxon>
        <taxon>Arachnida</taxon>
        <taxon>Araneae</taxon>
        <taxon>Araneomorphae</taxon>
        <taxon>Entelegynae</taxon>
        <taxon>Araneoidea</taxon>
        <taxon>Araneidae</taxon>
        <taxon>Araneus</taxon>
    </lineage>
</organism>
<dbReference type="AlphaFoldDB" id="A0A4Y2NBN2"/>